<sequence>MVHFTCSATLLPSNNHSVPRYGVSLLDRALLMGRRSTSSCSGAAAAAIRAAGPPVQPPLTARDSHGRDAEGGGMETPPHSVNRSTDTTYAKQQRADRQSHPALMQQHTDERKHPERVEILLPLLTGMTCSARRICTDAAGSERSARASLKRYTRHIS</sequence>
<proteinExistence type="predicted"/>
<dbReference type="AlphaFoldDB" id="A0AA88TFN3"/>
<feature type="region of interest" description="Disordered" evidence="1">
    <location>
        <begin position="49"/>
        <end position="114"/>
    </location>
</feature>
<keyword evidence="3" id="KW-1185">Reference proteome</keyword>
<comment type="caution">
    <text evidence="2">The sequence shown here is derived from an EMBL/GenBank/DDBJ whole genome shotgun (WGS) entry which is preliminary data.</text>
</comment>
<evidence type="ECO:0000313" key="3">
    <source>
        <dbReference type="Proteomes" id="UP001187343"/>
    </source>
</evidence>
<dbReference type="Proteomes" id="UP001187343">
    <property type="component" value="Unassembled WGS sequence"/>
</dbReference>
<gene>
    <name evidence="2" type="ORF">Q8A67_017429</name>
</gene>
<evidence type="ECO:0000313" key="2">
    <source>
        <dbReference type="EMBL" id="KAK2883792.1"/>
    </source>
</evidence>
<dbReference type="EMBL" id="JAUYZG010000017">
    <property type="protein sequence ID" value="KAK2883792.1"/>
    <property type="molecule type" value="Genomic_DNA"/>
</dbReference>
<organism evidence="2 3">
    <name type="scientific">Cirrhinus molitorella</name>
    <name type="common">mud carp</name>
    <dbReference type="NCBI Taxonomy" id="172907"/>
    <lineage>
        <taxon>Eukaryota</taxon>
        <taxon>Metazoa</taxon>
        <taxon>Chordata</taxon>
        <taxon>Craniata</taxon>
        <taxon>Vertebrata</taxon>
        <taxon>Euteleostomi</taxon>
        <taxon>Actinopterygii</taxon>
        <taxon>Neopterygii</taxon>
        <taxon>Teleostei</taxon>
        <taxon>Ostariophysi</taxon>
        <taxon>Cypriniformes</taxon>
        <taxon>Cyprinidae</taxon>
        <taxon>Labeoninae</taxon>
        <taxon>Labeonini</taxon>
        <taxon>Cirrhinus</taxon>
    </lineage>
</organism>
<name>A0AA88TFN3_9TELE</name>
<feature type="compositionally biased region" description="Polar residues" evidence="1">
    <location>
        <begin position="79"/>
        <end position="91"/>
    </location>
</feature>
<protein>
    <submittedName>
        <fullName evidence="2">Uncharacterized protein</fullName>
    </submittedName>
</protein>
<evidence type="ECO:0000256" key="1">
    <source>
        <dbReference type="SAM" id="MobiDB-lite"/>
    </source>
</evidence>
<reference evidence="2" key="1">
    <citation type="submission" date="2023-08" db="EMBL/GenBank/DDBJ databases">
        <title>Chromosome-level Genome Assembly of mud carp (Cirrhinus molitorella).</title>
        <authorList>
            <person name="Liu H."/>
        </authorList>
    </citation>
    <scope>NUCLEOTIDE SEQUENCE</scope>
    <source>
        <strain evidence="2">Prfri</strain>
        <tissue evidence="2">Muscle</tissue>
    </source>
</reference>
<accession>A0AA88TFN3</accession>